<reference evidence="2" key="1">
    <citation type="journal article" date="2019" name="BMC Genomics">
        <title>A new reference genome for Sorghum bicolor reveals high levels of sequence similarity between sweet and grain genotypes: implications for the genetics of sugar metabolism.</title>
        <authorList>
            <person name="Cooper E.A."/>
            <person name="Brenton Z.W."/>
            <person name="Flinn B.S."/>
            <person name="Jenkins J."/>
            <person name="Shu S."/>
            <person name="Flowers D."/>
            <person name="Luo F."/>
            <person name="Wang Y."/>
            <person name="Xia P."/>
            <person name="Barry K."/>
            <person name="Daum C."/>
            <person name="Lipzen A."/>
            <person name="Yoshinaga Y."/>
            <person name="Schmutz J."/>
            <person name="Saski C."/>
            <person name="Vermerris W."/>
            <person name="Kresovich S."/>
        </authorList>
    </citation>
    <scope>NUCLEOTIDE SEQUENCE</scope>
</reference>
<feature type="compositionally biased region" description="Basic residues" evidence="1">
    <location>
        <begin position="88"/>
        <end position="101"/>
    </location>
</feature>
<dbReference type="Proteomes" id="UP000807115">
    <property type="component" value="Chromosome 2"/>
</dbReference>
<name>A0A921RJR7_SORBI</name>
<feature type="compositionally biased region" description="Basic and acidic residues" evidence="1">
    <location>
        <begin position="55"/>
        <end position="64"/>
    </location>
</feature>
<evidence type="ECO:0000313" key="3">
    <source>
        <dbReference type="Proteomes" id="UP000807115"/>
    </source>
</evidence>
<reference evidence="2" key="2">
    <citation type="submission" date="2020-10" db="EMBL/GenBank/DDBJ databases">
        <authorList>
            <person name="Cooper E.A."/>
            <person name="Brenton Z.W."/>
            <person name="Flinn B.S."/>
            <person name="Jenkins J."/>
            <person name="Shu S."/>
            <person name="Flowers D."/>
            <person name="Luo F."/>
            <person name="Wang Y."/>
            <person name="Xia P."/>
            <person name="Barry K."/>
            <person name="Daum C."/>
            <person name="Lipzen A."/>
            <person name="Yoshinaga Y."/>
            <person name="Schmutz J."/>
            <person name="Saski C."/>
            <person name="Vermerris W."/>
            <person name="Kresovich S."/>
        </authorList>
    </citation>
    <scope>NUCLEOTIDE SEQUENCE</scope>
</reference>
<dbReference type="AlphaFoldDB" id="A0A921RJR7"/>
<feature type="region of interest" description="Disordered" evidence="1">
    <location>
        <begin position="131"/>
        <end position="181"/>
    </location>
</feature>
<dbReference type="EMBL" id="CM027681">
    <property type="protein sequence ID" value="KAG0541576.1"/>
    <property type="molecule type" value="Genomic_DNA"/>
</dbReference>
<proteinExistence type="predicted"/>
<feature type="region of interest" description="Disordered" evidence="1">
    <location>
        <begin position="55"/>
        <end position="101"/>
    </location>
</feature>
<comment type="caution">
    <text evidence="2">The sequence shown here is derived from an EMBL/GenBank/DDBJ whole genome shotgun (WGS) entry which is preliminary data.</text>
</comment>
<organism evidence="2 3">
    <name type="scientific">Sorghum bicolor</name>
    <name type="common">Sorghum</name>
    <name type="synonym">Sorghum vulgare</name>
    <dbReference type="NCBI Taxonomy" id="4558"/>
    <lineage>
        <taxon>Eukaryota</taxon>
        <taxon>Viridiplantae</taxon>
        <taxon>Streptophyta</taxon>
        <taxon>Embryophyta</taxon>
        <taxon>Tracheophyta</taxon>
        <taxon>Spermatophyta</taxon>
        <taxon>Magnoliopsida</taxon>
        <taxon>Liliopsida</taxon>
        <taxon>Poales</taxon>
        <taxon>Poaceae</taxon>
        <taxon>PACMAD clade</taxon>
        <taxon>Panicoideae</taxon>
        <taxon>Andropogonodae</taxon>
        <taxon>Andropogoneae</taxon>
        <taxon>Sorghinae</taxon>
        <taxon>Sorghum</taxon>
    </lineage>
</organism>
<evidence type="ECO:0000313" key="2">
    <source>
        <dbReference type="EMBL" id="KAG0541576.1"/>
    </source>
</evidence>
<protein>
    <submittedName>
        <fullName evidence="2">Uncharacterized protein</fullName>
    </submittedName>
</protein>
<feature type="compositionally biased region" description="Basic residues" evidence="1">
    <location>
        <begin position="65"/>
        <end position="74"/>
    </location>
</feature>
<sequence length="181" mass="21651">MGKRCAQQNKASAERSRAHNCRSREAWVQDSKTLLGLWRWREEWHCWHARDGGGHRRQRHLGDGRHRRHRWQRQLRHDGGGNGWQRGGVRHGRHRWHSHRGDGRHRRHWWQRHRGHRRHGRYGDRGYGRHRCHGDRGHGGDRRNRRWLRQGRDARHGSSWCRGRRRGVGEQASGMASAAVA</sequence>
<accession>A0A921RJR7</accession>
<evidence type="ECO:0000256" key="1">
    <source>
        <dbReference type="SAM" id="MobiDB-lite"/>
    </source>
</evidence>
<gene>
    <name evidence="2" type="ORF">BDA96_02G028500</name>
</gene>